<dbReference type="GO" id="GO:0005737">
    <property type="term" value="C:cytoplasm"/>
    <property type="evidence" value="ECO:0007669"/>
    <property type="project" value="TreeGrafter"/>
</dbReference>
<evidence type="ECO:0000256" key="3">
    <source>
        <dbReference type="ARBA" id="ARBA00023186"/>
    </source>
</evidence>
<accession>A0A7R8CZI3</accession>
<keyword evidence="3" id="KW-0143">Chaperone</keyword>
<keyword evidence="5" id="KW-1185">Reference proteome</keyword>
<dbReference type="PANTHER" id="PTHR12425">
    <property type="entry name" value="SYNEMBRYN"/>
    <property type="match status" value="1"/>
</dbReference>
<dbReference type="InterPro" id="IPR019318">
    <property type="entry name" value="Gua_nucleotide_exch_fac_Ric8"/>
</dbReference>
<dbReference type="OrthoDB" id="5585685at2759"/>
<organism evidence="4 5">
    <name type="scientific">Lepeophtheirus salmonis</name>
    <name type="common">Salmon louse</name>
    <name type="synonym">Caligus salmonis</name>
    <dbReference type="NCBI Taxonomy" id="72036"/>
    <lineage>
        <taxon>Eukaryota</taxon>
        <taxon>Metazoa</taxon>
        <taxon>Ecdysozoa</taxon>
        <taxon>Arthropoda</taxon>
        <taxon>Crustacea</taxon>
        <taxon>Multicrustacea</taxon>
        <taxon>Hexanauplia</taxon>
        <taxon>Copepoda</taxon>
        <taxon>Siphonostomatoida</taxon>
        <taxon>Caligidae</taxon>
        <taxon>Lepeophtheirus</taxon>
    </lineage>
</organism>
<dbReference type="Proteomes" id="UP000675881">
    <property type="component" value="Chromosome 6"/>
</dbReference>
<evidence type="ECO:0000313" key="4">
    <source>
        <dbReference type="EMBL" id="CAF2976288.1"/>
    </source>
</evidence>
<gene>
    <name evidence="4" type="ORF">LSAA_11734</name>
</gene>
<dbReference type="GO" id="GO:0005085">
    <property type="term" value="F:guanyl-nucleotide exchange factor activity"/>
    <property type="evidence" value="ECO:0007669"/>
    <property type="project" value="UniProtKB-KW"/>
</dbReference>
<evidence type="ECO:0000256" key="2">
    <source>
        <dbReference type="ARBA" id="ARBA00022658"/>
    </source>
</evidence>
<dbReference type="AlphaFoldDB" id="A0A7R8CZI3"/>
<reference evidence="4" key="1">
    <citation type="submission" date="2021-02" db="EMBL/GenBank/DDBJ databases">
        <authorList>
            <person name="Bekaert M."/>
        </authorList>
    </citation>
    <scope>NUCLEOTIDE SEQUENCE</scope>
    <source>
        <strain evidence="4">IoA-00</strain>
    </source>
</reference>
<protein>
    <submittedName>
        <fullName evidence="4">(salmon louse) hypothetical protein</fullName>
    </submittedName>
</protein>
<dbReference type="PANTHER" id="PTHR12425:SF5">
    <property type="entry name" value="SYNEMBRYN"/>
    <property type="match status" value="1"/>
</dbReference>
<proteinExistence type="inferred from homology"/>
<dbReference type="GO" id="GO:0001965">
    <property type="term" value="F:G-protein alpha-subunit binding"/>
    <property type="evidence" value="ECO:0007669"/>
    <property type="project" value="TreeGrafter"/>
</dbReference>
<dbReference type="EMBL" id="HG994585">
    <property type="protein sequence ID" value="CAF2976288.1"/>
    <property type="molecule type" value="Genomic_DNA"/>
</dbReference>
<comment type="similarity">
    <text evidence="1">Belongs to the synembryn family.</text>
</comment>
<sequence>MNLESTISSLSMDLKKGADLGDLLPQFISQNESSKEFDLEYKTQMWELMVQELSSTKVPSYHEEALKSLKILSRDKQNLNELIKEESIGVLLKYGLELPYKESQIQALILKSILHKIEVSYSSDENKDNPPLQHLLGITVIITILKPIAREIIVKECRGNEILLNLYEFLLYKDKSSNNVGVLCETSKLLYNIWLLANGDNSKDQYERGVNLIRNVFTTFGSHPEKEKIIKNSINLLSAIPPHLYSNLLIVSSEEEVSMTVPKECLNYLLSHLDDDELELEESISPTLMFLCQFSRQNRNVRKYLRRKTLSSEFLFVLCKEQVDRMVKYTGFGNAAGLLARKGLLNRTGRNTDYSDEDSETEEYVSNSHKINPVIGCIDKPRPSPFEGMSEERKEYEAMKLVSLIDKLNGQGLIRPAMPGPDGQPVPVDHMMQITERIQAQDLSNDESD</sequence>
<keyword evidence="2" id="KW-0344">Guanine-nucleotide releasing factor</keyword>
<dbReference type="InterPro" id="IPR016024">
    <property type="entry name" value="ARM-type_fold"/>
</dbReference>
<dbReference type="Pfam" id="PF10165">
    <property type="entry name" value="Ric8"/>
    <property type="match status" value="1"/>
</dbReference>
<dbReference type="SUPFAM" id="SSF48371">
    <property type="entry name" value="ARM repeat"/>
    <property type="match status" value="1"/>
</dbReference>
<evidence type="ECO:0000313" key="5">
    <source>
        <dbReference type="Proteomes" id="UP000675881"/>
    </source>
</evidence>
<name>A0A7R8CZI3_LEPSM</name>
<evidence type="ECO:0000256" key="1">
    <source>
        <dbReference type="ARBA" id="ARBA00009049"/>
    </source>
</evidence>
<dbReference type="GO" id="GO:0007186">
    <property type="term" value="P:G protein-coupled receptor signaling pathway"/>
    <property type="evidence" value="ECO:0007669"/>
    <property type="project" value="TreeGrafter"/>
</dbReference>